<dbReference type="Ensembl" id="ENSNBRT00000008047.1">
    <property type="protein sequence ID" value="ENSNBRP00000007828.1"/>
    <property type="gene ID" value="ENSNBRG00000006114.1"/>
</dbReference>
<organism evidence="1 2">
    <name type="scientific">Neolamprologus brichardi</name>
    <name type="common">Fairy cichlid</name>
    <name type="synonym">Lamprologus brichardi</name>
    <dbReference type="NCBI Taxonomy" id="32507"/>
    <lineage>
        <taxon>Eukaryota</taxon>
        <taxon>Metazoa</taxon>
        <taxon>Chordata</taxon>
        <taxon>Craniata</taxon>
        <taxon>Vertebrata</taxon>
        <taxon>Euteleostomi</taxon>
        <taxon>Actinopterygii</taxon>
        <taxon>Neopterygii</taxon>
        <taxon>Teleostei</taxon>
        <taxon>Neoteleostei</taxon>
        <taxon>Acanthomorphata</taxon>
        <taxon>Ovalentaria</taxon>
        <taxon>Cichlomorphae</taxon>
        <taxon>Cichliformes</taxon>
        <taxon>Cichlidae</taxon>
        <taxon>African cichlids</taxon>
        <taxon>Pseudocrenilabrinae</taxon>
        <taxon>Lamprologini</taxon>
        <taxon>Neolamprologus</taxon>
    </lineage>
</organism>
<dbReference type="Gene3D" id="1.10.10.10">
    <property type="entry name" value="Winged helix-like DNA-binding domain superfamily/Winged helix DNA-binding domain"/>
    <property type="match status" value="1"/>
</dbReference>
<sequence>MEYPGGGGAVLSSGNVPAFLTKLWTLVEDPDTDPLICWSPVCTGQLS</sequence>
<evidence type="ECO:0000313" key="1">
    <source>
        <dbReference type="Ensembl" id="ENSNBRP00000007828.1"/>
    </source>
</evidence>
<evidence type="ECO:0000313" key="2">
    <source>
        <dbReference type="Proteomes" id="UP000261580"/>
    </source>
</evidence>
<name>A0A3Q4GM60_NEOBR</name>
<dbReference type="Proteomes" id="UP000261580">
    <property type="component" value="Unassembled WGS sequence"/>
</dbReference>
<dbReference type="GeneTree" id="ENSGT00940000178404"/>
<dbReference type="SUPFAM" id="SSF46785">
    <property type="entry name" value="Winged helix' DNA-binding domain"/>
    <property type="match status" value="1"/>
</dbReference>
<accession>A0A3Q4GM60</accession>
<reference evidence="1" key="1">
    <citation type="submission" date="2025-08" db="UniProtKB">
        <authorList>
            <consortium name="Ensembl"/>
        </authorList>
    </citation>
    <scope>IDENTIFICATION</scope>
</reference>
<dbReference type="STRING" id="32507.ENSNBRP00000007828"/>
<reference evidence="1" key="2">
    <citation type="submission" date="2025-09" db="UniProtKB">
        <authorList>
            <consortium name="Ensembl"/>
        </authorList>
    </citation>
    <scope>IDENTIFICATION</scope>
</reference>
<proteinExistence type="predicted"/>
<keyword evidence="2" id="KW-1185">Reference proteome</keyword>
<dbReference type="AlphaFoldDB" id="A0A3Q4GM60"/>
<protein>
    <submittedName>
        <fullName evidence="1">Uncharacterized protein</fullName>
    </submittedName>
</protein>
<dbReference type="InterPro" id="IPR036388">
    <property type="entry name" value="WH-like_DNA-bd_sf"/>
</dbReference>
<dbReference type="InterPro" id="IPR036390">
    <property type="entry name" value="WH_DNA-bd_sf"/>
</dbReference>
<dbReference type="Bgee" id="ENSNBRG00000006114">
    <property type="expression patterns" value="Expressed in camera-type eye and 6 other cell types or tissues"/>
</dbReference>